<dbReference type="Proteomes" id="UP000077202">
    <property type="component" value="Unassembled WGS sequence"/>
</dbReference>
<accession>A0A176VJ34</accession>
<evidence type="ECO:0000313" key="3">
    <source>
        <dbReference type="Proteomes" id="UP000077202"/>
    </source>
</evidence>
<organism evidence="2 3">
    <name type="scientific">Marchantia polymorpha subsp. ruderalis</name>
    <dbReference type="NCBI Taxonomy" id="1480154"/>
    <lineage>
        <taxon>Eukaryota</taxon>
        <taxon>Viridiplantae</taxon>
        <taxon>Streptophyta</taxon>
        <taxon>Embryophyta</taxon>
        <taxon>Marchantiophyta</taxon>
        <taxon>Marchantiopsida</taxon>
        <taxon>Marchantiidae</taxon>
        <taxon>Marchantiales</taxon>
        <taxon>Marchantiaceae</taxon>
        <taxon>Marchantia</taxon>
    </lineage>
</organism>
<keyword evidence="3" id="KW-1185">Reference proteome</keyword>
<comment type="caution">
    <text evidence="2">The sequence shown here is derived from an EMBL/GenBank/DDBJ whole genome shotgun (WGS) entry which is preliminary data.</text>
</comment>
<evidence type="ECO:0000313" key="2">
    <source>
        <dbReference type="EMBL" id="OAE19796.1"/>
    </source>
</evidence>
<sequence length="357" mass="39308">MKITVSDDCVSASLPREQPEITEQCTLARRLLTSLRSCALTRGELEDAVKGSIQFPPSIPIHCTSIFQRLKGRESSPNPLLGHGNQTNKTLARCRIVTQAWWTCTIARSKSHSFSSSETQALGHLLEDSNPSISSAIGRERGWVAAAAGGGRASKRASAEQQMKREGRMPGSLVRLRKQQQQQQGDGVKAPTKPSSHSRMTGRCAGNKSRCLVCPVGQPAHRAAGKAKAEPKAADNRLDEWRVCYSAPSSESSSFHGDEFEHFSDYEESATEDEDELEASATSSDEARENLQRTSDMVLPIQSFLRTVRRVRRLPPVREVASEEDEDEDDKSVADSDSSWSEVERCCADLDDWFVVG</sequence>
<feature type="region of interest" description="Disordered" evidence="1">
    <location>
        <begin position="264"/>
        <end position="294"/>
    </location>
</feature>
<feature type="region of interest" description="Disordered" evidence="1">
    <location>
        <begin position="148"/>
        <end position="204"/>
    </location>
</feature>
<proteinExistence type="predicted"/>
<gene>
    <name evidence="2" type="ORF">AXG93_1995s1010</name>
</gene>
<feature type="region of interest" description="Disordered" evidence="1">
    <location>
        <begin position="315"/>
        <end position="343"/>
    </location>
</feature>
<protein>
    <submittedName>
        <fullName evidence="2">Uncharacterized protein</fullName>
    </submittedName>
</protein>
<reference evidence="2" key="1">
    <citation type="submission" date="2016-03" db="EMBL/GenBank/DDBJ databases">
        <title>Mechanisms controlling the formation of the plant cell surface in tip-growing cells are functionally conserved among land plants.</title>
        <authorList>
            <person name="Honkanen S."/>
            <person name="Jones V.A."/>
            <person name="Morieri G."/>
            <person name="Champion C."/>
            <person name="Hetherington A.J."/>
            <person name="Kelly S."/>
            <person name="Saint-Marcoux D."/>
            <person name="Proust H."/>
            <person name="Prescott H."/>
            <person name="Dolan L."/>
        </authorList>
    </citation>
    <scope>NUCLEOTIDE SEQUENCE [LARGE SCALE GENOMIC DNA]</scope>
    <source>
        <tissue evidence="2">Whole gametophyte</tissue>
    </source>
</reference>
<dbReference type="AlphaFoldDB" id="A0A176VJ34"/>
<name>A0A176VJ34_MARPO</name>
<evidence type="ECO:0000256" key="1">
    <source>
        <dbReference type="SAM" id="MobiDB-lite"/>
    </source>
</evidence>
<feature type="compositionally biased region" description="Acidic residues" evidence="1">
    <location>
        <begin position="266"/>
        <end position="278"/>
    </location>
</feature>
<dbReference type="EMBL" id="LVLJ01003777">
    <property type="protein sequence ID" value="OAE19796.1"/>
    <property type="molecule type" value="Genomic_DNA"/>
</dbReference>